<evidence type="ECO:0000313" key="2">
    <source>
        <dbReference type="EMBL" id="KAH6657104.1"/>
    </source>
</evidence>
<dbReference type="RefSeq" id="XP_045961338.1">
    <property type="nucleotide sequence ID" value="XM_046099514.1"/>
</dbReference>
<reference evidence="2" key="1">
    <citation type="journal article" date="2021" name="Nat. Commun.">
        <title>Genetic determinants of endophytism in the Arabidopsis root mycobiome.</title>
        <authorList>
            <person name="Mesny F."/>
            <person name="Miyauchi S."/>
            <person name="Thiergart T."/>
            <person name="Pickel B."/>
            <person name="Atanasova L."/>
            <person name="Karlsson M."/>
            <person name="Huettel B."/>
            <person name="Barry K.W."/>
            <person name="Haridas S."/>
            <person name="Chen C."/>
            <person name="Bauer D."/>
            <person name="Andreopoulos W."/>
            <person name="Pangilinan J."/>
            <person name="LaButti K."/>
            <person name="Riley R."/>
            <person name="Lipzen A."/>
            <person name="Clum A."/>
            <person name="Drula E."/>
            <person name="Henrissat B."/>
            <person name="Kohler A."/>
            <person name="Grigoriev I.V."/>
            <person name="Martin F.M."/>
            <person name="Hacquard S."/>
        </authorList>
    </citation>
    <scope>NUCLEOTIDE SEQUENCE</scope>
    <source>
        <strain evidence="2">MPI-SDFR-AT-0073</strain>
    </source>
</reference>
<name>A0A9P8URM9_9PEZI</name>
<proteinExistence type="predicted"/>
<dbReference type="OrthoDB" id="4704201at2759"/>
<dbReference type="AlphaFoldDB" id="A0A9P8URM9"/>
<dbReference type="EMBL" id="JAGPXC010000002">
    <property type="protein sequence ID" value="KAH6657104.1"/>
    <property type="molecule type" value="Genomic_DNA"/>
</dbReference>
<organism evidence="2 3">
    <name type="scientific">Truncatella angustata</name>
    <dbReference type="NCBI Taxonomy" id="152316"/>
    <lineage>
        <taxon>Eukaryota</taxon>
        <taxon>Fungi</taxon>
        <taxon>Dikarya</taxon>
        <taxon>Ascomycota</taxon>
        <taxon>Pezizomycotina</taxon>
        <taxon>Sordariomycetes</taxon>
        <taxon>Xylariomycetidae</taxon>
        <taxon>Amphisphaeriales</taxon>
        <taxon>Sporocadaceae</taxon>
        <taxon>Truncatella</taxon>
    </lineage>
</organism>
<evidence type="ECO:0000256" key="1">
    <source>
        <dbReference type="SAM" id="SignalP"/>
    </source>
</evidence>
<keyword evidence="1" id="KW-0732">Signal</keyword>
<protein>
    <submittedName>
        <fullName evidence="2">Uncharacterized protein</fullName>
    </submittedName>
</protein>
<feature type="chain" id="PRO_5040229910" evidence="1">
    <location>
        <begin position="17"/>
        <end position="262"/>
    </location>
</feature>
<dbReference type="Proteomes" id="UP000758603">
    <property type="component" value="Unassembled WGS sequence"/>
</dbReference>
<evidence type="ECO:0000313" key="3">
    <source>
        <dbReference type="Proteomes" id="UP000758603"/>
    </source>
</evidence>
<feature type="signal peptide" evidence="1">
    <location>
        <begin position="1"/>
        <end position="16"/>
    </location>
</feature>
<accession>A0A9P8URM9</accession>
<gene>
    <name evidence="2" type="ORF">BKA67DRAFT_532333</name>
</gene>
<sequence>MRTQLFFATLVAVASAIPAPNPEICGPNSNCELVASNGTKAYRFKSGHEPGSHDYQKRFYEIPGPRGLARRADAVETKVVMGETRMQWGCDTDVQAKLRDSINAACKKEGGCDEGTPKSFDISKWEGTTKEPSDAKLNIRLEGKYSNEDARNALQEALEATVTGDSVTTNDQKWIVRASASANHWGMSDRGGDCSEKQFPNYVAINRFESGNLKESMEFRAELVEGEKNCLGVTIMGAIAGAINPIAGKFFGAVKVLCESEL</sequence>
<dbReference type="GeneID" id="70128406"/>
<keyword evidence="3" id="KW-1185">Reference proteome</keyword>
<comment type="caution">
    <text evidence="2">The sequence shown here is derived from an EMBL/GenBank/DDBJ whole genome shotgun (WGS) entry which is preliminary data.</text>
</comment>